<dbReference type="InterPro" id="IPR013083">
    <property type="entry name" value="Znf_RING/FYVE/PHD"/>
</dbReference>
<dbReference type="EMBL" id="AUSU01004499">
    <property type="protein sequence ID" value="EPS64979.1"/>
    <property type="molecule type" value="Genomic_DNA"/>
</dbReference>
<name>S8CDE7_9LAMI</name>
<dbReference type="PANTHER" id="PTHR46214">
    <property type="entry name" value="ZINC FINGER, RING-CH-TYPE"/>
    <property type="match status" value="1"/>
</dbReference>
<feature type="non-terminal residue" evidence="1">
    <location>
        <position position="97"/>
    </location>
</feature>
<dbReference type="OrthoDB" id="1912066at2759"/>
<accession>S8CDE7</accession>
<dbReference type="SUPFAM" id="SSF57850">
    <property type="entry name" value="RING/U-box"/>
    <property type="match status" value="1"/>
</dbReference>
<proteinExistence type="predicted"/>
<organism evidence="1 2">
    <name type="scientific">Genlisea aurea</name>
    <dbReference type="NCBI Taxonomy" id="192259"/>
    <lineage>
        <taxon>Eukaryota</taxon>
        <taxon>Viridiplantae</taxon>
        <taxon>Streptophyta</taxon>
        <taxon>Embryophyta</taxon>
        <taxon>Tracheophyta</taxon>
        <taxon>Spermatophyta</taxon>
        <taxon>Magnoliopsida</taxon>
        <taxon>eudicotyledons</taxon>
        <taxon>Gunneridae</taxon>
        <taxon>Pentapetalae</taxon>
        <taxon>asterids</taxon>
        <taxon>lamiids</taxon>
        <taxon>Lamiales</taxon>
        <taxon>Lentibulariaceae</taxon>
        <taxon>Genlisea</taxon>
    </lineage>
</organism>
<dbReference type="Gene3D" id="3.30.40.10">
    <property type="entry name" value="Zinc/RING finger domain, C3HC4 (zinc finger)"/>
    <property type="match status" value="1"/>
</dbReference>
<dbReference type="Proteomes" id="UP000015453">
    <property type="component" value="Unassembled WGS sequence"/>
</dbReference>
<feature type="non-terminal residue" evidence="1">
    <location>
        <position position="1"/>
    </location>
</feature>
<dbReference type="PANTHER" id="PTHR46214:SF30">
    <property type="entry name" value="OS01G0850200 PROTEIN"/>
    <property type="match status" value="1"/>
</dbReference>
<keyword evidence="2" id="KW-1185">Reference proteome</keyword>
<evidence type="ECO:0000313" key="2">
    <source>
        <dbReference type="Proteomes" id="UP000015453"/>
    </source>
</evidence>
<dbReference type="AlphaFoldDB" id="S8CDE7"/>
<protein>
    <recommendedName>
        <fullName evidence="3">RING-CH-type domain-containing protein</fullName>
    </recommendedName>
</protein>
<comment type="caution">
    <text evidence="1">The sequence shown here is derived from an EMBL/GenBank/DDBJ whole genome shotgun (WGS) entry which is preliminary data.</text>
</comment>
<evidence type="ECO:0000313" key="1">
    <source>
        <dbReference type="EMBL" id="EPS64979.1"/>
    </source>
</evidence>
<gene>
    <name evidence="1" type="ORF">M569_09808</name>
</gene>
<sequence length="97" mass="10592">ELGCCCKDDLGTAHKQCAEVWFRIKGTQICGSTAQNVAAEYIVLDLEDNNNNSSSSSMGIAQDETEALPDFGRAVASSTLSWFSLAFIASWLFHFHL</sequence>
<evidence type="ECO:0008006" key="3">
    <source>
        <dbReference type="Google" id="ProtNLM"/>
    </source>
</evidence>
<reference evidence="1 2" key="1">
    <citation type="journal article" date="2013" name="BMC Genomics">
        <title>The miniature genome of a carnivorous plant Genlisea aurea contains a low number of genes and short non-coding sequences.</title>
        <authorList>
            <person name="Leushkin E.V."/>
            <person name="Sutormin R.A."/>
            <person name="Nabieva E.R."/>
            <person name="Penin A.A."/>
            <person name="Kondrashov A.S."/>
            <person name="Logacheva M.D."/>
        </authorList>
    </citation>
    <scope>NUCLEOTIDE SEQUENCE [LARGE SCALE GENOMIC DNA]</scope>
</reference>